<dbReference type="GO" id="GO:0004794">
    <property type="term" value="F:threonine deaminase activity"/>
    <property type="evidence" value="ECO:0007669"/>
    <property type="project" value="TreeGrafter"/>
</dbReference>
<dbReference type="GO" id="GO:0003941">
    <property type="term" value="F:L-serine ammonia-lyase activity"/>
    <property type="evidence" value="ECO:0007669"/>
    <property type="project" value="UniProtKB-EC"/>
</dbReference>
<dbReference type="PROSITE" id="PS00165">
    <property type="entry name" value="DEHYDRATASE_SER_THR"/>
    <property type="match status" value="1"/>
</dbReference>
<dbReference type="GO" id="GO:0005737">
    <property type="term" value="C:cytoplasm"/>
    <property type="evidence" value="ECO:0007669"/>
    <property type="project" value="UniProtKB-SubCell"/>
</dbReference>
<dbReference type="GO" id="GO:0006565">
    <property type="term" value="P:L-serine catabolic process"/>
    <property type="evidence" value="ECO:0007669"/>
    <property type="project" value="TreeGrafter"/>
</dbReference>
<dbReference type="OrthoDB" id="7773036at2759"/>
<sequence length="351" mass="37655">MTAGKRKNAWRETPLVESVNLSKAAGCRIFLKLDNLQPSGSFKSRGLGNLVQQSLSRCKDPANAHFYSSSGGNAGLGCVHAANFVGRPSTVVVPISTKPMMIAKLRAAGATQVIQHGAHWSEADRHLREVVMKSATARGEEPVYVHPFDHPDIWQGHSSLVDELATQFIEQDIESPPDLIVCSVGGGGLFNGIAQGIHNQGELWKRRTKILAMETAGADALSQSLAAGKRVTLPAITSLATSLGAVQVCERTFNLAQQYRASGMLHNAVLTDAEAAMGCWRFADDERMLVELACGVSVAISYGRRLEAILGRPVTSDEKVVIVVCGGSAMSVETVESWRKQYGGSHPVHMV</sequence>
<keyword evidence="9" id="KW-0456">Lyase</keyword>
<dbReference type="RefSeq" id="XP_033461249.1">
    <property type="nucleotide sequence ID" value="XM_033606356.1"/>
</dbReference>
<dbReference type="PANTHER" id="PTHR48078:SF2">
    <property type="entry name" value="CATABOLIC L-SERINE_THREONINE DEHYDRATASE"/>
    <property type="match status" value="1"/>
</dbReference>
<dbReference type="InterPro" id="IPR036052">
    <property type="entry name" value="TrpB-like_PALP_sf"/>
</dbReference>
<dbReference type="FunFam" id="3.40.50.1100:FF:000040">
    <property type="entry name" value="L-serine dehydratase, putative"/>
    <property type="match status" value="1"/>
</dbReference>
<dbReference type="CDD" id="cd06448">
    <property type="entry name" value="L-Ser-dehyd"/>
    <property type="match status" value="1"/>
</dbReference>
<evidence type="ECO:0000256" key="5">
    <source>
        <dbReference type="ARBA" id="ARBA00012093"/>
    </source>
</evidence>
<comment type="similarity">
    <text evidence="4">Belongs to the serine/threonine dehydratase family.</text>
</comment>
<evidence type="ECO:0000313" key="12">
    <source>
        <dbReference type="Proteomes" id="UP000504637"/>
    </source>
</evidence>
<evidence type="ECO:0000256" key="1">
    <source>
        <dbReference type="ARBA" id="ARBA00001933"/>
    </source>
</evidence>
<proteinExistence type="inferred from homology"/>
<comment type="catalytic activity">
    <reaction evidence="10">
        <text>L-serine = pyruvate + NH4(+)</text>
        <dbReference type="Rhea" id="RHEA:19169"/>
        <dbReference type="ChEBI" id="CHEBI:15361"/>
        <dbReference type="ChEBI" id="CHEBI:28938"/>
        <dbReference type="ChEBI" id="CHEBI:33384"/>
        <dbReference type="EC" id="4.3.1.17"/>
    </reaction>
</comment>
<accession>A0A6J3M8L5</accession>
<dbReference type="SUPFAM" id="SSF53686">
    <property type="entry name" value="Tryptophan synthase beta subunit-like PLP-dependent enzymes"/>
    <property type="match status" value="1"/>
</dbReference>
<dbReference type="Proteomes" id="UP000504637">
    <property type="component" value="Unplaced"/>
</dbReference>
<organism evidence="13">
    <name type="scientific">Dissoconium aciculare CBS 342.82</name>
    <dbReference type="NCBI Taxonomy" id="1314786"/>
    <lineage>
        <taxon>Eukaryota</taxon>
        <taxon>Fungi</taxon>
        <taxon>Dikarya</taxon>
        <taxon>Ascomycota</taxon>
        <taxon>Pezizomycotina</taxon>
        <taxon>Dothideomycetes</taxon>
        <taxon>Dothideomycetidae</taxon>
        <taxon>Mycosphaerellales</taxon>
        <taxon>Dissoconiaceae</taxon>
        <taxon>Dissoconium</taxon>
    </lineage>
</organism>
<evidence type="ECO:0000256" key="7">
    <source>
        <dbReference type="ARBA" id="ARBA00022490"/>
    </source>
</evidence>
<evidence type="ECO:0000256" key="2">
    <source>
        <dbReference type="ARBA" id="ARBA00004496"/>
    </source>
</evidence>
<name>A0A6J3M8L5_9PEZI</name>
<dbReference type="GeneID" id="54364156"/>
<evidence type="ECO:0000313" key="13">
    <source>
        <dbReference type="RefSeq" id="XP_033461249.1"/>
    </source>
</evidence>
<gene>
    <name evidence="13" type="ORF">K489DRAFT_387767</name>
</gene>
<dbReference type="GO" id="GO:0030170">
    <property type="term" value="F:pyridoxal phosphate binding"/>
    <property type="evidence" value="ECO:0007669"/>
    <property type="project" value="InterPro"/>
</dbReference>
<evidence type="ECO:0000259" key="11">
    <source>
        <dbReference type="Pfam" id="PF00291"/>
    </source>
</evidence>
<dbReference type="PANTHER" id="PTHR48078">
    <property type="entry name" value="THREONINE DEHYDRATASE, MITOCHONDRIAL-RELATED"/>
    <property type="match status" value="1"/>
</dbReference>
<comment type="cofactor">
    <cofactor evidence="1">
        <name>pyridoxal 5'-phosphate</name>
        <dbReference type="ChEBI" id="CHEBI:597326"/>
    </cofactor>
</comment>
<keyword evidence="8" id="KW-0663">Pyridoxal phosphate</keyword>
<dbReference type="InterPro" id="IPR000634">
    <property type="entry name" value="Ser/Thr_deHydtase_PyrdxlP-BS"/>
</dbReference>
<dbReference type="GO" id="GO:0006567">
    <property type="term" value="P:L-threonine catabolic process"/>
    <property type="evidence" value="ECO:0007669"/>
    <property type="project" value="TreeGrafter"/>
</dbReference>
<evidence type="ECO:0000256" key="10">
    <source>
        <dbReference type="ARBA" id="ARBA00049406"/>
    </source>
</evidence>
<reference evidence="13" key="2">
    <citation type="submission" date="2020-04" db="EMBL/GenBank/DDBJ databases">
        <authorList>
            <consortium name="NCBI Genome Project"/>
        </authorList>
    </citation>
    <scope>NUCLEOTIDE SEQUENCE</scope>
    <source>
        <strain evidence="13">CBS 342.82</strain>
    </source>
</reference>
<dbReference type="InterPro" id="IPR050147">
    <property type="entry name" value="Ser/Thr_Dehydratase"/>
</dbReference>
<dbReference type="Gene3D" id="3.40.50.1100">
    <property type="match status" value="2"/>
</dbReference>
<keyword evidence="6" id="KW-0312">Gluconeogenesis</keyword>
<reference evidence="13" key="3">
    <citation type="submission" date="2025-08" db="UniProtKB">
        <authorList>
            <consortium name="RefSeq"/>
        </authorList>
    </citation>
    <scope>IDENTIFICATION</scope>
    <source>
        <strain evidence="13">CBS 342.82</strain>
    </source>
</reference>
<comment type="pathway">
    <text evidence="3">Carbohydrate biosynthesis; gluconeogenesis.</text>
</comment>
<feature type="domain" description="Tryptophan synthase beta chain-like PALP" evidence="11">
    <location>
        <begin position="9"/>
        <end position="326"/>
    </location>
</feature>
<evidence type="ECO:0000256" key="6">
    <source>
        <dbReference type="ARBA" id="ARBA00022432"/>
    </source>
</evidence>
<dbReference type="InterPro" id="IPR001926">
    <property type="entry name" value="TrpB-like_PALP"/>
</dbReference>
<evidence type="ECO:0000256" key="9">
    <source>
        <dbReference type="ARBA" id="ARBA00023239"/>
    </source>
</evidence>
<dbReference type="GO" id="GO:0009097">
    <property type="term" value="P:isoleucine biosynthetic process"/>
    <property type="evidence" value="ECO:0007669"/>
    <property type="project" value="TreeGrafter"/>
</dbReference>
<evidence type="ECO:0000256" key="8">
    <source>
        <dbReference type="ARBA" id="ARBA00022898"/>
    </source>
</evidence>
<comment type="subcellular location">
    <subcellularLocation>
        <location evidence="2">Cytoplasm</location>
    </subcellularLocation>
</comment>
<reference evidence="13" key="1">
    <citation type="submission" date="2020-01" db="EMBL/GenBank/DDBJ databases">
        <authorList>
            <consortium name="DOE Joint Genome Institute"/>
            <person name="Haridas S."/>
            <person name="Albert R."/>
            <person name="Binder M."/>
            <person name="Bloem J."/>
            <person name="Labutti K."/>
            <person name="Salamov A."/>
            <person name="Andreopoulos B."/>
            <person name="Baker S.E."/>
            <person name="Barry K."/>
            <person name="Bills G."/>
            <person name="Bluhm B.H."/>
            <person name="Cannon C."/>
            <person name="Castanera R."/>
            <person name="Culley D.E."/>
            <person name="Daum C."/>
            <person name="Ezra D."/>
            <person name="Gonzalez J.B."/>
            <person name="Henrissat B."/>
            <person name="Kuo A."/>
            <person name="Liang C."/>
            <person name="Lipzen A."/>
            <person name="Lutzoni F."/>
            <person name="Magnuson J."/>
            <person name="Mondo S."/>
            <person name="Nolan M."/>
            <person name="Ohm R."/>
            <person name="Pangilinan J."/>
            <person name="Park H.-J."/>
            <person name="Ramirez L."/>
            <person name="Alfaro M."/>
            <person name="Sun H."/>
            <person name="Tritt A."/>
            <person name="Yoshinaga Y."/>
            <person name="Zwiers L.-H."/>
            <person name="Turgeon B.G."/>
            <person name="Goodwin S.B."/>
            <person name="Spatafora J.W."/>
            <person name="Crous P.W."/>
            <person name="Grigoriev I.V."/>
        </authorList>
    </citation>
    <scope>NUCLEOTIDE SEQUENCE</scope>
    <source>
        <strain evidence="13">CBS 342.82</strain>
    </source>
</reference>
<dbReference type="Pfam" id="PF00291">
    <property type="entry name" value="PALP"/>
    <property type="match status" value="1"/>
</dbReference>
<dbReference type="GO" id="GO:0006094">
    <property type="term" value="P:gluconeogenesis"/>
    <property type="evidence" value="ECO:0007669"/>
    <property type="project" value="UniProtKB-KW"/>
</dbReference>
<dbReference type="EC" id="4.3.1.17" evidence="5"/>
<protein>
    <recommendedName>
        <fullName evidence="5">L-serine ammonia-lyase</fullName>
        <ecNumber evidence="5">4.3.1.17</ecNumber>
    </recommendedName>
</protein>
<keyword evidence="12" id="KW-1185">Reference proteome</keyword>
<dbReference type="AlphaFoldDB" id="A0A6J3M8L5"/>
<keyword evidence="7" id="KW-0963">Cytoplasm</keyword>
<evidence type="ECO:0000256" key="3">
    <source>
        <dbReference type="ARBA" id="ARBA00004742"/>
    </source>
</evidence>
<evidence type="ECO:0000256" key="4">
    <source>
        <dbReference type="ARBA" id="ARBA00010869"/>
    </source>
</evidence>